<protein>
    <recommendedName>
        <fullName evidence="2">PH domain-containing protein</fullName>
    </recommendedName>
</protein>
<feature type="region of interest" description="Disordered" evidence="1">
    <location>
        <begin position="237"/>
        <end position="288"/>
    </location>
</feature>
<feature type="compositionally biased region" description="Low complexity" evidence="1">
    <location>
        <begin position="252"/>
        <end position="283"/>
    </location>
</feature>
<dbReference type="EMBL" id="LN891258">
    <property type="protein sequence ID" value="CUS07039.1"/>
    <property type="molecule type" value="Genomic_DNA"/>
</dbReference>
<feature type="compositionally biased region" description="Low complexity" evidence="1">
    <location>
        <begin position="313"/>
        <end position="323"/>
    </location>
</feature>
<dbReference type="AlphaFoldDB" id="A0A292PIC0"/>
<feature type="non-terminal residue" evidence="3">
    <location>
        <position position="1"/>
    </location>
</feature>
<evidence type="ECO:0000313" key="4">
    <source>
        <dbReference type="Proteomes" id="UP001412239"/>
    </source>
</evidence>
<dbReference type="SUPFAM" id="SSF50729">
    <property type="entry name" value="PH domain-like"/>
    <property type="match status" value="1"/>
</dbReference>
<dbReference type="PANTHER" id="PTHR37283">
    <property type="entry name" value="PH DOMAIN-CONTAINING PROTEIN YHR131C"/>
    <property type="match status" value="1"/>
</dbReference>
<dbReference type="InterPro" id="IPR001849">
    <property type="entry name" value="PH_domain"/>
</dbReference>
<dbReference type="PANTHER" id="PTHR37283:SF1">
    <property type="entry name" value="PH DOMAIN-CONTAINING PROTEIN YHR131C"/>
    <property type="match status" value="1"/>
</dbReference>
<evidence type="ECO:0000313" key="3">
    <source>
        <dbReference type="EMBL" id="CUS07039.1"/>
    </source>
</evidence>
<reference evidence="3" key="1">
    <citation type="submission" date="2015-10" db="EMBL/GenBank/DDBJ databases">
        <authorList>
            <person name="Regsiter A."/>
            <person name="william w."/>
        </authorList>
    </citation>
    <scope>NUCLEOTIDE SEQUENCE</scope>
    <source>
        <strain evidence="3">Montdore</strain>
    </source>
</reference>
<feature type="domain" description="PH" evidence="2">
    <location>
        <begin position="92"/>
        <end position="227"/>
    </location>
</feature>
<sequence length="400" mass="44031">MSNVGGSQTADGEPGLRIARFLAHSNPLRRAATEHHHSSGYSTLLNASAPSIPTSPPSYNDISLPPARFKISPREEEGKETLPAYSCSLHREAIFEQKMELSSPFERASVRKWVKVYAVLHGTLLKLHRPERIPFFSGRAPKEVDELEEKGGSSGSHGIAGGRPPGYYPGELIRCYTLQLAEVGVAADYKKRPFVIRLRAQTEQFLLSAKRVEVFLDWLEALSASVDLSPSLEERSLPRYQTLPRGRRRRQQQQPHPIATSITTAPTAPATAATPATQTPLSPRSSTAPGSITLHCILASPQVSTPATPPTPIMTTPPNSQQPQTPPGKWSPPHILTAEANIRYARRCMTVLCGDAPRKSNYLVQDGKRYKIVWEKREMVLDEKICVGLPRYEDIVGPGS</sequence>
<organism evidence="3 4">
    <name type="scientific">Tuber aestivum</name>
    <name type="common">summer truffle</name>
    <dbReference type="NCBI Taxonomy" id="59557"/>
    <lineage>
        <taxon>Eukaryota</taxon>
        <taxon>Fungi</taxon>
        <taxon>Dikarya</taxon>
        <taxon>Ascomycota</taxon>
        <taxon>Pezizomycotina</taxon>
        <taxon>Pezizomycetes</taxon>
        <taxon>Pezizales</taxon>
        <taxon>Tuberaceae</taxon>
        <taxon>Tuber</taxon>
    </lineage>
</organism>
<dbReference type="Gene3D" id="2.30.29.30">
    <property type="entry name" value="Pleckstrin-homology domain (PH domain)/Phosphotyrosine-binding domain (PTB)"/>
    <property type="match status" value="1"/>
</dbReference>
<evidence type="ECO:0000256" key="1">
    <source>
        <dbReference type="SAM" id="MobiDB-lite"/>
    </source>
</evidence>
<gene>
    <name evidence="3" type="ORF">GSTUAT00008867001</name>
</gene>
<accession>A0A292PIC0</accession>
<name>A0A292PIC0_9PEZI</name>
<evidence type="ECO:0000259" key="2">
    <source>
        <dbReference type="PROSITE" id="PS50003"/>
    </source>
</evidence>
<dbReference type="InterPro" id="IPR011993">
    <property type="entry name" value="PH-like_dom_sf"/>
</dbReference>
<dbReference type="PROSITE" id="PS50003">
    <property type="entry name" value="PH_DOMAIN"/>
    <property type="match status" value="1"/>
</dbReference>
<feature type="region of interest" description="Disordered" evidence="1">
    <location>
        <begin position="303"/>
        <end position="332"/>
    </location>
</feature>
<proteinExistence type="predicted"/>
<dbReference type="Proteomes" id="UP001412239">
    <property type="component" value="Unassembled WGS sequence"/>
</dbReference>
<keyword evidence="4" id="KW-1185">Reference proteome</keyword>
<dbReference type="SMART" id="SM00233">
    <property type="entry name" value="PH"/>
    <property type="match status" value="1"/>
</dbReference>